<dbReference type="InterPro" id="IPR050791">
    <property type="entry name" value="Aldo-Keto_reductase"/>
</dbReference>
<evidence type="ECO:0000259" key="2">
    <source>
        <dbReference type="Pfam" id="PF00248"/>
    </source>
</evidence>
<proteinExistence type="predicted"/>
<dbReference type="PRINTS" id="PR00069">
    <property type="entry name" value="ALDKETRDTASE"/>
</dbReference>
<dbReference type="PANTHER" id="PTHR43625">
    <property type="entry name" value="AFLATOXIN B1 ALDEHYDE REDUCTASE"/>
    <property type="match status" value="1"/>
</dbReference>
<dbReference type="InterPro" id="IPR023210">
    <property type="entry name" value="NADP_OxRdtase_dom"/>
</dbReference>
<dbReference type="SUPFAM" id="SSF51430">
    <property type="entry name" value="NAD(P)-linked oxidoreductase"/>
    <property type="match status" value="1"/>
</dbReference>
<accession>A0A6J4LN97</accession>
<name>A0A6J4LN97_9ACTN</name>
<organism evidence="3">
    <name type="scientific">uncultured Frankineae bacterium</name>
    <dbReference type="NCBI Taxonomy" id="437475"/>
    <lineage>
        <taxon>Bacteria</taxon>
        <taxon>Bacillati</taxon>
        <taxon>Actinomycetota</taxon>
        <taxon>Actinomycetes</taxon>
        <taxon>Frankiales</taxon>
        <taxon>environmental samples</taxon>
    </lineage>
</organism>
<feature type="domain" description="NADP-dependent oxidoreductase" evidence="2">
    <location>
        <begin position="28"/>
        <end position="289"/>
    </location>
</feature>
<dbReference type="Pfam" id="PF00248">
    <property type="entry name" value="Aldo_ket_red"/>
    <property type="match status" value="1"/>
</dbReference>
<dbReference type="AlphaFoldDB" id="A0A6J4LN97"/>
<gene>
    <name evidence="3" type="ORF">AVDCRST_MAG07-2180</name>
</gene>
<dbReference type="InterPro" id="IPR020471">
    <property type="entry name" value="AKR"/>
</dbReference>
<sequence>MSSTIGSTTGSVAASGTFTLGGDLTVTRLGYGAMRITGPGIWGPPADPDTALAVLRRAVELGVDFIDTAESYGPYVSEDLIRTALHPYDGVVVATKGGLLRNGPDVWPVCGKPEFLRQGVEMSLRRLGVERIDLWQLHRIDPEVPAADQFGVMKDMQDEGKIRHLGLSEVSVQDVEAAREVFEVVSVQNLYNLGNRQSEDVLAYCEQHGIGFIPWFPVAAGELARPGGLLDEIASAHSATHAQLALAWLLRRSPVMLPIPGTGSPAHLEENCAAADVQLTDEEYDALTAAGT</sequence>
<protein>
    <submittedName>
        <fullName evidence="3">Oxidoreductase</fullName>
    </submittedName>
</protein>
<evidence type="ECO:0000313" key="3">
    <source>
        <dbReference type="EMBL" id="CAA9337763.1"/>
    </source>
</evidence>
<dbReference type="GO" id="GO:0016491">
    <property type="term" value="F:oxidoreductase activity"/>
    <property type="evidence" value="ECO:0007669"/>
    <property type="project" value="UniProtKB-KW"/>
</dbReference>
<dbReference type="InterPro" id="IPR036812">
    <property type="entry name" value="NAD(P)_OxRdtase_dom_sf"/>
</dbReference>
<keyword evidence="1" id="KW-0560">Oxidoreductase</keyword>
<dbReference type="CDD" id="cd19088">
    <property type="entry name" value="AKR_AKR13B1"/>
    <property type="match status" value="1"/>
</dbReference>
<dbReference type="PANTHER" id="PTHR43625:SF40">
    <property type="entry name" value="ALDO-KETO REDUCTASE YAKC [NADP(+)]"/>
    <property type="match status" value="1"/>
</dbReference>
<reference evidence="3" key="1">
    <citation type="submission" date="2020-02" db="EMBL/GenBank/DDBJ databases">
        <authorList>
            <person name="Meier V. D."/>
        </authorList>
    </citation>
    <scope>NUCLEOTIDE SEQUENCE</scope>
    <source>
        <strain evidence="3">AVDCRST_MAG07</strain>
    </source>
</reference>
<dbReference type="GO" id="GO:0005737">
    <property type="term" value="C:cytoplasm"/>
    <property type="evidence" value="ECO:0007669"/>
    <property type="project" value="TreeGrafter"/>
</dbReference>
<dbReference type="Gene3D" id="3.20.20.100">
    <property type="entry name" value="NADP-dependent oxidoreductase domain"/>
    <property type="match status" value="1"/>
</dbReference>
<evidence type="ECO:0000256" key="1">
    <source>
        <dbReference type="ARBA" id="ARBA00023002"/>
    </source>
</evidence>
<dbReference type="EMBL" id="CADCUB010000106">
    <property type="protein sequence ID" value="CAA9337763.1"/>
    <property type="molecule type" value="Genomic_DNA"/>
</dbReference>